<name>A0ACC1DJS8_9NEOP</name>
<proteinExistence type="predicted"/>
<protein>
    <submittedName>
        <fullName evidence="1">Uncharacterized protein</fullName>
    </submittedName>
</protein>
<comment type="caution">
    <text evidence="1">The sequence shown here is derived from an EMBL/GenBank/DDBJ whole genome shotgun (WGS) entry which is preliminary data.</text>
</comment>
<dbReference type="EMBL" id="CM034387">
    <property type="protein sequence ID" value="KAJ0183667.1"/>
    <property type="molecule type" value="Genomic_DNA"/>
</dbReference>
<evidence type="ECO:0000313" key="2">
    <source>
        <dbReference type="Proteomes" id="UP000824533"/>
    </source>
</evidence>
<reference evidence="1 2" key="1">
    <citation type="journal article" date="2021" name="Front. Genet.">
        <title>Chromosome-Level Genome Assembly Reveals Significant Gene Expansion in the Toll and IMD Signaling Pathways of Dendrolimus kikuchii.</title>
        <authorList>
            <person name="Zhou J."/>
            <person name="Wu P."/>
            <person name="Xiong Z."/>
            <person name="Liu N."/>
            <person name="Zhao N."/>
            <person name="Ji M."/>
            <person name="Qiu Y."/>
            <person name="Yang B."/>
        </authorList>
    </citation>
    <scope>NUCLEOTIDE SEQUENCE [LARGE SCALE GENOMIC DNA]</scope>
    <source>
        <strain evidence="1">Ann1</strain>
    </source>
</reference>
<gene>
    <name evidence="1" type="ORF">K1T71_000090</name>
</gene>
<evidence type="ECO:0000313" key="1">
    <source>
        <dbReference type="EMBL" id="KAJ0183667.1"/>
    </source>
</evidence>
<accession>A0ACC1DJS8</accession>
<keyword evidence="2" id="KW-1185">Reference proteome</keyword>
<sequence length="701" mass="79356">MFISYKYKDCLSWPLIRAHLCTLAVSLSFNSTWRVPRDGFRYGGLAYAIALTLAVIAVALPITLLQLAIGQLSQQDAVGVWRAVPFFRGVGYMRVLISFLASVYTSIYVALTLTYFFYTISHSIPFWECIDAPFETDIPGNSFNASECVNQTFLSPNDEKPEYFMATALILVALWISFPFLFYNTVKLMKRIFYVLGPLVLLACISIVSALAGRDNISSFTNIEDWLNYIKPSIWHGAVVQALWSTQIAGGFLILAGDSIYLNTNVQWTTLAITGANVITSWVGLLFWFSISLPDDKDTGMVTVLVQIYATAYRNSLNKAWPLCMFATIFLSGVITMLVLLYPVYDFIRRIGYTKWRLYAFTTSAVAAAVSIGVLAGRLPVLYLLEDVAVPLLISIATVVEILAFVLIYGWKVLVEDVEFLTGRDLPKYWVWGWCAAPGVIVPFTAWWLALLFIKHTDWTEPPWEAITVVSTFAIAFIVFSTSAGVAVAKQVQYDIVAKLKSSFKPSRHWGPRDPITHYFWLARREEARHGDVLRNRYNRRQLGQLSGGSSFLNITPNQTIDVKADINKRSNSDDFLYTVYRRRYLAEAYHEFVNEKRRSKSMDWSEPKHAVEFRKSISSVESNTNVVLFNNFATQRNILGRNGVILQRDSFKLVLCASSRAKKRGGGKVKRQRRMRNLASTYKWYYVITTLVKTTGMSAA</sequence>
<dbReference type="Proteomes" id="UP000824533">
    <property type="component" value="Linkage Group LG01"/>
</dbReference>
<organism evidence="1 2">
    <name type="scientific">Dendrolimus kikuchii</name>
    <dbReference type="NCBI Taxonomy" id="765133"/>
    <lineage>
        <taxon>Eukaryota</taxon>
        <taxon>Metazoa</taxon>
        <taxon>Ecdysozoa</taxon>
        <taxon>Arthropoda</taxon>
        <taxon>Hexapoda</taxon>
        <taxon>Insecta</taxon>
        <taxon>Pterygota</taxon>
        <taxon>Neoptera</taxon>
        <taxon>Endopterygota</taxon>
        <taxon>Lepidoptera</taxon>
        <taxon>Glossata</taxon>
        <taxon>Ditrysia</taxon>
        <taxon>Bombycoidea</taxon>
        <taxon>Lasiocampidae</taxon>
        <taxon>Dendrolimus</taxon>
    </lineage>
</organism>